<dbReference type="AlphaFoldDB" id="A0A1L7I0K4"/>
<reference evidence="1 2" key="1">
    <citation type="submission" date="2016-07" db="EMBL/GenBank/DDBJ databases">
        <title>Multi-omics approach to identify versatile polysaccharide utilization systems of a marine flavobacterium Gramella flava.</title>
        <authorList>
            <person name="Tang K."/>
        </authorList>
    </citation>
    <scope>NUCLEOTIDE SEQUENCE [LARGE SCALE GENOMIC DNA]</scope>
    <source>
        <strain evidence="1 2">JLT2011</strain>
    </source>
</reference>
<dbReference type="KEGG" id="gfl:GRFL_0010"/>
<sequence length="41" mass="4930">MRSSFKSYLILVEAFQLICGSFYLSFVIQNPNFETKFYSYF</sequence>
<protein>
    <submittedName>
        <fullName evidence="1">Uncharacterized protein</fullName>
    </submittedName>
</protein>
<evidence type="ECO:0000313" key="1">
    <source>
        <dbReference type="EMBL" id="APU66734.1"/>
    </source>
</evidence>
<dbReference type="Proteomes" id="UP000186230">
    <property type="component" value="Chromosome"/>
</dbReference>
<evidence type="ECO:0000313" key="2">
    <source>
        <dbReference type="Proteomes" id="UP000186230"/>
    </source>
</evidence>
<dbReference type="EMBL" id="CP016359">
    <property type="protein sequence ID" value="APU66734.1"/>
    <property type="molecule type" value="Genomic_DNA"/>
</dbReference>
<dbReference type="STRING" id="1229726.GRFL_0010"/>
<proteinExistence type="predicted"/>
<keyword evidence="2" id="KW-1185">Reference proteome</keyword>
<accession>A0A1L7I0K4</accession>
<organism evidence="1 2">
    <name type="scientific">Christiangramia flava JLT2011</name>
    <dbReference type="NCBI Taxonomy" id="1229726"/>
    <lineage>
        <taxon>Bacteria</taxon>
        <taxon>Pseudomonadati</taxon>
        <taxon>Bacteroidota</taxon>
        <taxon>Flavobacteriia</taxon>
        <taxon>Flavobacteriales</taxon>
        <taxon>Flavobacteriaceae</taxon>
        <taxon>Christiangramia</taxon>
    </lineage>
</organism>
<name>A0A1L7I0K4_9FLAO</name>
<gene>
    <name evidence="1" type="ORF">GRFL_0010</name>
</gene>